<feature type="domain" description="GED" evidence="5">
    <location>
        <begin position="632"/>
        <end position="724"/>
    </location>
</feature>
<keyword evidence="1 3" id="KW-0547">Nucleotide-binding</keyword>
<dbReference type="PROSITE" id="PS00410">
    <property type="entry name" value="G_DYNAMIN_1"/>
    <property type="match status" value="1"/>
</dbReference>
<dbReference type="InterPro" id="IPR003130">
    <property type="entry name" value="GED"/>
</dbReference>
<proteinExistence type="inferred from homology"/>
<dbReference type="PANTHER" id="PTHR11566:SF21">
    <property type="entry name" value="DYNAMIN RELATED PROTEIN 1, ISOFORM A"/>
    <property type="match status" value="1"/>
</dbReference>
<dbReference type="Pfam" id="PF02212">
    <property type="entry name" value="GED"/>
    <property type="match status" value="1"/>
</dbReference>
<dbReference type="OrthoDB" id="5061070at2759"/>
<dbReference type="InterPro" id="IPR022812">
    <property type="entry name" value="Dynamin"/>
</dbReference>
<dbReference type="InterPro" id="IPR020850">
    <property type="entry name" value="GED_dom"/>
</dbReference>
<dbReference type="InterPro" id="IPR000375">
    <property type="entry name" value="Dynamin_stalk"/>
</dbReference>
<feature type="region of interest" description="Disordered" evidence="4">
    <location>
        <begin position="523"/>
        <end position="578"/>
    </location>
</feature>
<name>A0A077ZUK1_STYLE</name>
<dbReference type="SUPFAM" id="SSF52540">
    <property type="entry name" value="P-loop containing nucleoside triphosphate hydrolases"/>
    <property type="match status" value="1"/>
</dbReference>
<dbReference type="Pfam" id="PF00350">
    <property type="entry name" value="Dynamin_N"/>
    <property type="match status" value="1"/>
</dbReference>
<dbReference type="FunCoup" id="A0A077ZUK1">
    <property type="interactions" value="503"/>
</dbReference>
<dbReference type="InterPro" id="IPR030381">
    <property type="entry name" value="G_DYNAMIN_dom"/>
</dbReference>
<reference evidence="7 8" key="1">
    <citation type="submission" date="2014-06" db="EMBL/GenBank/DDBJ databases">
        <authorList>
            <person name="Swart Estienne"/>
        </authorList>
    </citation>
    <scope>NUCLEOTIDE SEQUENCE [LARGE SCALE GENOMIC DNA]</scope>
    <source>
        <strain evidence="7 8">130c</strain>
    </source>
</reference>
<dbReference type="GO" id="GO:0016020">
    <property type="term" value="C:membrane"/>
    <property type="evidence" value="ECO:0007669"/>
    <property type="project" value="TreeGrafter"/>
</dbReference>
<dbReference type="GO" id="GO:0005525">
    <property type="term" value="F:GTP binding"/>
    <property type="evidence" value="ECO:0007669"/>
    <property type="project" value="UniProtKB-KW"/>
</dbReference>
<keyword evidence="8" id="KW-1185">Reference proteome</keyword>
<evidence type="ECO:0000259" key="6">
    <source>
        <dbReference type="PROSITE" id="PS51718"/>
    </source>
</evidence>
<evidence type="ECO:0000256" key="4">
    <source>
        <dbReference type="SAM" id="MobiDB-lite"/>
    </source>
</evidence>
<evidence type="ECO:0000256" key="2">
    <source>
        <dbReference type="ARBA" id="ARBA00023134"/>
    </source>
</evidence>
<protein>
    <submittedName>
        <fullName evidence="7">Dynamin-1-like protein</fullName>
    </submittedName>
</protein>
<dbReference type="Pfam" id="PF01031">
    <property type="entry name" value="Dynamin_M"/>
    <property type="match status" value="1"/>
</dbReference>
<comment type="similarity">
    <text evidence="3">Belongs to the TRAFAC class dynamin-like GTPase superfamily. Dynamin/Fzo/YdjA family.</text>
</comment>
<dbReference type="PROSITE" id="PS51718">
    <property type="entry name" value="G_DYNAMIN_2"/>
    <property type="match status" value="1"/>
</dbReference>
<dbReference type="EMBL" id="CCKQ01002467">
    <property type="protein sequence ID" value="CDW73557.1"/>
    <property type="molecule type" value="Genomic_DNA"/>
</dbReference>
<dbReference type="Proteomes" id="UP000039865">
    <property type="component" value="Unassembled WGS sequence"/>
</dbReference>
<dbReference type="InParanoid" id="A0A077ZUK1"/>
<evidence type="ECO:0000256" key="1">
    <source>
        <dbReference type="ARBA" id="ARBA00022741"/>
    </source>
</evidence>
<dbReference type="InterPro" id="IPR001401">
    <property type="entry name" value="Dynamin_GTPase"/>
</dbReference>
<dbReference type="SMART" id="SM00302">
    <property type="entry name" value="GED"/>
    <property type="match status" value="1"/>
</dbReference>
<evidence type="ECO:0000259" key="5">
    <source>
        <dbReference type="PROSITE" id="PS51388"/>
    </source>
</evidence>
<dbReference type="PROSITE" id="PS51388">
    <property type="entry name" value="GED"/>
    <property type="match status" value="1"/>
</dbReference>
<evidence type="ECO:0000313" key="8">
    <source>
        <dbReference type="Proteomes" id="UP000039865"/>
    </source>
</evidence>
<dbReference type="AlphaFoldDB" id="A0A077ZUK1"/>
<evidence type="ECO:0000313" key="7">
    <source>
        <dbReference type="EMBL" id="CDW73557.1"/>
    </source>
</evidence>
<evidence type="ECO:0000256" key="3">
    <source>
        <dbReference type="RuleBase" id="RU003932"/>
    </source>
</evidence>
<dbReference type="GO" id="GO:0005737">
    <property type="term" value="C:cytoplasm"/>
    <property type="evidence" value="ECO:0007669"/>
    <property type="project" value="TreeGrafter"/>
</dbReference>
<dbReference type="PANTHER" id="PTHR11566">
    <property type="entry name" value="DYNAMIN"/>
    <property type="match status" value="1"/>
</dbReference>
<dbReference type="OMA" id="KICHNCG"/>
<dbReference type="InterPro" id="IPR027417">
    <property type="entry name" value="P-loop_NTPase"/>
</dbReference>
<dbReference type="InterPro" id="IPR019762">
    <property type="entry name" value="Dynamin_GTPase_CS"/>
</dbReference>
<gene>
    <name evidence="7" type="primary">Contig4225.g4522</name>
    <name evidence="7" type="ORF">STYLEM_2540</name>
</gene>
<dbReference type="FunFam" id="3.40.50.300:FF:001027">
    <property type="entry name" value="dynamin-related protein 3A"/>
    <property type="match status" value="1"/>
</dbReference>
<sequence length="732" mass="83697">MEKLIPLINKLQEVFSRTKVQFSVNLPQIVVVGGQSSGKSSVLESIVGLDFLPRGTNIVTRRPIIIQLTHTPYADKAWAEFTHRPNEKYFDFSKVKEEIDMDTNKLCGTNKDISPTPILLKIYSRSVVDLTLVDLPGITKIPTGDQPHDIELRIADLINKFITPKTAIIMAVCAANVDLANSDALKMARRVDPLGERTIGVITKIDLMDEGTNALDLLSGKVYPLKLGYVGVVCRSQKDILNQKTIEDALKSEEKFFKTSSVYYPYSSRLGVNYLAHNLNMIIVSHIKKNLPEIRSQITCLLFQKDKELRALQLFKDDSSNESQLILNVIAKFAAQYSEFIEGKFVKETASELMGGSRLSYIFYEVYNKILNDIDPFDALTDEDLKTAIRNASSLRPNLFVPEMAFEVLSKQQILRLESPSLQCVQLVYEELRRIVTEVDMPEFSRFQNLRKKIIEIMYQLLTKSLVPCNQMVKNLILIEDSYINTYHPDFMGGATAIFNVFDPNAYAAQQAKLEKFQEERQLSFEEVNDEDSSKSSSKKKQQQQQQKQTSGGLFSSWFGGNPSRVDSDEEDKDENNLKELEYAKYRNDQDFEINKYMQKNIKPVHLPNMPSSIRATKEEMSQNSPRSQMEIHIIKNLITSYFNIVRKNLNDLVPKTVIAMLVNKTKNQTQRELVQQIYNGQVDLKELLVEDLGTVKKREACAEMVKSLKQGLEYLNEVRDFYFDEEPIKLI</sequence>
<dbReference type="PRINTS" id="PR00195">
    <property type="entry name" value="DYNAMIN"/>
</dbReference>
<accession>A0A077ZUK1</accession>
<dbReference type="Gene3D" id="3.40.50.300">
    <property type="entry name" value="P-loop containing nucleotide triphosphate hydrolases"/>
    <property type="match status" value="1"/>
</dbReference>
<dbReference type="GO" id="GO:0005874">
    <property type="term" value="C:microtubule"/>
    <property type="evidence" value="ECO:0007669"/>
    <property type="project" value="TreeGrafter"/>
</dbReference>
<dbReference type="GO" id="GO:0008017">
    <property type="term" value="F:microtubule binding"/>
    <property type="evidence" value="ECO:0007669"/>
    <property type="project" value="TreeGrafter"/>
</dbReference>
<keyword evidence="2 3" id="KW-0342">GTP-binding</keyword>
<dbReference type="GO" id="GO:0003924">
    <property type="term" value="F:GTPase activity"/>
    <property type="evidence" value="ECO:0007669"/>
    <property type="project" value="InterPro"/>
</dbReference>
<dbReference type="SMART" id="SM00053">
    <property type="entry name" value="DYNc"/>
    <property type="match status" value="1"/>
</dbReference>
<dbReference type="CDD" id="cd08771">
    <property type="entry name" value="DLP_1"/>
    <property type="match status" value="1"/>
</dbReference>
<dbReference type="InterPro" id="IPR045063">
    <property type="entry name" value="Dynamin_N"/>
</dbReference>
<dbReference type="Gene3D" id="1.20.120.1240">
    <property type="entry name" value="Dynamin, middle domain"/>
    <property type="match status" value="1"/>
</dbReference>
<organism evidence="7 8">
    <name type="scientific">Stylonychia lemnae</name>
    <name type="common">Ciliate</name>
    <dbReference type="NCBI Taxonomy" id="5949"/>
    <lineage>
        <taxon>Eukaryota</taxon>
        <taxon>Sar</taxon>
        <taxon>Alveolata</taxon>
        <taxon>Ciliophora</taxon>
        <taxon>Intramacronucleata</taxon>
        <taxon>Spirotrichea</taxon>
        <taxon>Stichotrichia</taxon>
        <taxon>Sporadotrichida</taxon>
        <taxon>Oxytrichidae</taxon>
        <taxon>Stylonychinae</taxon>
        <taxon>Stylonychia</taxon>
    </lineage>
</organism>
<feature type="domain" description="Dynamin-type G" evidence="6">
    <location>
        <begin position="23"/>
        <end position="292"/>
    </location>
</feature>